<sequence length="542" mass="59277">METHVYINNREASSKASDGVSKAAFPDPCWTPPPPPAGPIVVPYPNTAYASTMKDGTTTVFVCNSMVAKEDISYFSTSTGDEGATQTQPKGVITGVIKGKAYFKSWSPNVKFEGKCVARHEDLMSHNHGSEPGNTSTYIYQDTLITRKACQHELDRVDKLCKPETENEDDGEKEKTKTHLKKQNLMKLMGDKIVIKLEEVDKKVKDRFSKFENSNNKWIFSHCKGLWIKPISGKTPGLDDFNKLVKELSDDLTKNIEKLLKPFLDELIADVEQRAKKVAIHQAEKLAVRAGAKWGIAAAGVAAGGVGGVVTEAVATIWNICDAAVTIYDSVQAGTEAYRKIKEIKELGKLAKRAADELESAIKATTPTDIMATGMAGLAKLNPCVRAKRCLLSQYSKTGTKGSIRTGEGCCPGQTGHHLLPDEMTKGNCEGYEKGTAPTVCVEGANNGNGTHGAMHDAMIAQIKKYRRKGWFGEKKTLDYDTAKKIALDSFYRVFPESFCDRKCLEAQMDAYYKKCSSDMPAVAGKAFTEDSDSYDTTPNVG</sequence>
<dbReference type="Proteomes" id="UP000514754">
    <property type="component" value="Chromosome"/>
</dbReference>
<evidence type="ECO:0000259" key="1">
    <source>
        <dbReference type="Pfam" id="PF15635"/>
    </source>
</evidence>
<dbReference type="Pfam" id="PF13665">
    <property type="entry name" value="Tox-PAAR-like"/>
    <property type="match status" value="1"/>
</dbReference>
<dbReference type="EMBL" id="CP057906">
    <property type="protein sequence ID" value="QMO40866.1"/>
    <property type="molecule type" value="Genomic_DNA"/>
</dbReference>
<accession>A0A4C9XN71</accession>
<gene>
    <name evidence="2" type="ORF">HVW43_11350</name>
</gene>
<protein>
    <submittedName>
        <fullName evidence="2">DUF4150 domain-containing protein</fullName>
    </submittedName>
</protein>
<feature type="domain" description="Tox-GHH2" evidence="1">
    <location>
        <begin position="413"/>
        <end position="512"/>
    </location>
</feature>
<evidence type="ECO:0000313" key="2">
    <source>
        <dbReference type="EMBL" id="QMO40866.1"/>
    </source>
</evidence>
<dbReference type="InterPro" id="IPR028917">
    <property type="entry name" value="Tox-GHH2_domain"/>
</dbReference>
<evidence type="ECO:0000313" key="3">
    <source>
        <dbReference type="Proteomes" id="UP000514754"/>
    </source>
</evidence>
<dbReference type="Pfam" id="PF15635">
    <property type="entry name" value="Tox-GHH2"/>
    <property type="match status" value="1"/>
</dbReference>
<name>A0A4C9XN71_ECOLX</name>
<proteinExistence type="predicted"/>
<dbReference type="AlphaFoldDB" id="A0A4C9XN71"/>
<organism evidence="2 3">
    <name type="scientific">Escherichia coli</name>
    <dbReference type="NCBI Taxonomy" id="562"/>
    <lineage>
        <taxon>Bacteria</taxon>
        <taxon>Pseudomonadati</taxon>
        <taxon>Pseudomonadota</taxon>
        <taxon>Gammaproteobacteria</taxon>
        <taxon>Enterobacterales</taxon>
        <taxon>Enterobacteriaceae</taxon>
        <taxon>Escherichia</taxon>
    </lineage>
</organism>
<reference evidence="2 3" key="1">
    <citation type="submission" date="2020-06" db="EMBL/GenBank/DDBJ databases">
        <title>REHAB project genomes.</title>
        <authorList>
            <person name="Shaw L.P."/>
        </authorList>
    </citation>
    <scope>NUCLEOTIDE SEQUENCE [LARGE SCALE GENOMIC DNA]</scope>
    <source>
        <strain evidence="2 3">RHB10-C12</strain>
    </source>
</reference>
<dbReference type="RefSeq" id="WP_001362401.1">
    <property type="nucleotide sequence ID" value="NZ_BFNN01000020.1"/>
</dbReference>